<evidence type="ECO:0000256" key="1">
    <source>
        <dbReference type="SAM" id="MobiDB-lite"/>
    </source>
</evidence>
<dbReference type="EMBL" id="CP000544">
    <property type="protein sequence ID" value="ABM63186.1"/>
    <property type="molecule type" value="Genomic_DNA"/>
</dbReference>
<keyword evidence="4" id="KW-1185">Reference proteome</keyword>
<dbReference type="InterPro" id="IPR021357">
    <property type="entry name" value="DUF2782"/>
</dbReference>
<sequence length="121" mass="13086">MMSKRVAAGAAGVGLAMLLSAQAAGGFEADERITVTPPPPPEALVRDEPDLEPTVTIVQRDWAVIEEYRVDGQIYAVRIQPAVGPPYLLYDTTGDGVLDGSGGDYHAHDPPRTPLWRLFSW</sequence>
<dbReference type="STRING" id="349124.Hhal_2423"/>
<feature type="region of interest" description="Disordered" evidence="1">
    <location>
        <begin position="29"/>
        <end position="50"/>
    </location>
</feature>
<accession>A1WZS4</accession>
<proteinExistence type="predicted"/>
<dbReference type="HOGENOM" id="CLU_145353_0_0_6"/>
<dbReference type="RefSeq" id="WP_011815208.1">
    <property type="nucleotide sequence ID" value="NC_008789.1"/>
</dbReference>
<feature type="signal peptide" evidence="2">
    <location>
        <begin position="1"/>
        <end position="23"/>
    </location>
</feature>
<evidence type="ECO:0008006" key="5">
    <source>
        <dbReference type="Google" id="ProtNLM"/>
    </source>
</evidence>
<dbReference type="AlphaFoldDB" id="A1WZS4"/>
<organism evidence="3 4">
    <name type="scientific">Halorhodospira halophila (strain DSM 244 / SL1)</name>
    <name type="common">Ectothiorhodospira halophila (strain DSM 244 / SL1)</name>
    <dbReference type="NCBI Taxonomy" id="349124"/>
    <lineage>
        <taxon>Bacteria</taxon>
        <taxon>Pseudomonadati</taxon>
        <taxon>Pseudomonadota</taxon>
        <taxon>Gammaproteobacteria</taxon>
        <taxon>Chromatiales</taxon>
        <taxon>Ectothiorhodospiraceae</taxon>
        <taxon>Halorhodospira</taxon>
    </lineage>
</organism>
<reference evidence="3 4" key="2">
    <citation type="journal article" date="2013" name="Stand. Genomic Sci.">
        <title>Complete genome sequence of Halorhodospira halophila SL1.</title>
        <authorList>
            <person name="Challacombe J.F."/>
            <person name="Majid S."/>
            <person name="Deole R."/>
            <person name="Brettin T.S."/>
            <person name="Bruce D."/>
            <person name="Delano S.F."/>
            <person name="Detter J.C."/>
            <person name="Gleasner C.D."/>
            <person name="Han C.S."/>
            <person name="Misra M."/>
            <person name="Reitenga K.G."/>
            <person name="Mikhailova N."/>
            <person name="Woyke T."/>
            <person name="Pitluck S."/>
            <person name="Nolan M."/>
            <person name="Land M.L."/>
            <person name="Saunders E."/>
            <person name="Tapia R."/>
            <person name="Lapidus A."/>
            <person name="Ivanova N."/>
            <person name="Hoff W.D."/>
        </authorList>
    </citation>
    <scope>NUCLEOTIDE SEQUENCE [LARGE SCALE GENOMIC DNA]</scope>
    <source>
        <strain evidence="4">DSM 244 / SL1</strain>
    </source>
</reference>
<dbReference type="Proteomes" id="UP000000647">
    <property type="component" value="Chromosome"/>
</dbReference>
<evidence type="ECO:0000256" key="2">
    <source>
        <dbReference type="SAM" id="SignalP"/>
    </source>
</evidence>
<dbReference type="Gene3D" id="2.20.130.30">
    <property type="entry name" value="Protein of unknown function DUF2782"/>
    <property type="match status" value="1"/>
</dbReference>
<dbReference type="KEGG" id="hha:Hhal_2423"/>
<evidence type="ECO:0000313" key="3">
    <source>
        <dbReference type="EMBL" id="ABM63186.1"/>
    </source>
</evidence>
<keyword evidence="2" id="KW-0732">Signal</keyword>
<reference evidence="4" key="1">
    <citation type="submission" date="2006-12" db="EMBL/GenBank/DDBJ databases">
        <title>Complete sequence of Halorhodospira halophila SL1.</title>
        <authorList>
            <consortium name="US DOE Joint Genome Institute"/>
            <person name="Copeland A."/>
            <person name="Lucas S."/>
            <person name="Lapidus A."/>
            <person name="Barry K."/>
            <person name="Detter J.C."/>
            <person name="Glavina del Rio T."/>
            <person name="Hammon N."/>
            <person name="Israni S."/>
            <person name="Dalin E."/>
            <person name="Tice H."/>
            <person name="Pitluck S."/>
            <person name="Saunders E."/>
            <person name="Brettin T."/>
            <person name="Bruce D."/>
            <person name="Han C."/>
            <person name="Tapia R."/>
            <person name="Schmutz J."/>
            <person name="Larimer F."/>
            <person name="Land M."/>
            <person name="Hauser L."/>
            <person name="Kyrpides N."/>
            <person name="Mikhailova N."/>
            <person name="Hoff W."/>
            <person name="Richardson P."/>
        </authorList>
    </citation>
    <scope>NUCLEOTIDE SEQUENCE [LARGE SCALE GENOMIC DNA]</scope>
    <source>
        <strain evidence="4">DSM 244 / SL1</strain>
    </source>
</reference>
<name>A1WZS4_HALHL</name>
<protein>
    <recommendedName>
        <fullName evidence="5">DUF2782 domain-containing protein</fullName>
    </recommendedName>
</protein>
<evidence type="ECO:0000313" key="4">
    <source>
        <dbReference type="Proteomes" id="UP000000647"/>
    </source>
</evidence>
<feature type="chain" id="PRO_5002640296" description="DUF2782 domain-containing protein" evidence="2">
    <location>
        <begin position="24"/>
        <end position="121"/>
    </location>
</feature>
<dbReference type="Pfam" id="PF11191">
    <property type="entry name" value="DUF2782"/>
    <property type="match status" value="1"/>
</dbReference>
<gene>
    <name evidence="3" type="ordered locus">Hhal_2423</name>
</gene>